<evidence type="ECO:0000313" key="2">
    <source>
        <dbReference type="Proteomes" id="UP000821865"/>
    </source>
</evidence>
<name>A0ACB8CGZ6_DERSI</name>
<organism evidence="1 2">
    <name type="scientific">Dermacentor silvarum</name>
    <name type="common">Tick</name>
    <dbReference type="NCBI Taxonomy" id="543639"/>
    <lineage>
        <taxon>Eukaryota</taxon>
        <taxon>Metazoa</taxon>
        <taxon>Ecdysozoa</taxon>
        <taxon>Arthropoda</taxon>
        <taxon>Chelicerata</taxon>
        <taxon>Arachnida</taxon>
        <taxon>Acari</taxon>
        <taxon>Parasitiformes</taxon>
        <taxon>Ixodida</taxon>
        <taxon>Ixodoidea</taxon>
        <taxon>Ixodidae</taxon>
        <taxon>Rhipicephalinae</taxon>
        <taxon>Dermacentor</taxon>
    </lineage>
</organism>
<accession>A0ACB8CGZ6</accession>
<evidence type="ECO:0000313" key="1">
    <source>
        <dbReference type="EMBL" id="KAH7941966.1"/>
    </source>
</evidence>
<sequence>MAPHATCKGVIRRVDIRGSQSAITRNIVHERNPHALAAKRIKTLGSVIFLFDGLRVPNFVRYGLTLFRCYIYRKQFDVCFILVGVEGVEPSTHVCTPNCKFGGEDHPTGDKACKKRFQTPYVVRARRKERARSRSATRERSRSKSGGAQVRLEEGTPGGKPTFGTAWAD</sequence>
<keyword evidence="2" id="KW-1185">Reference proteome</keyword>
<reference evidence="1" key="1">
    <citation type="submission" date="2020-05" db="EMBL/GenBank/DDBJ databases">
        <title>Large-scale comparative analyses of tick genomes elucidate their genetic diversity and vector capacities.</title>
        <authorList>
            <person name="Jia N."/>
            <person name="Wang J."/>
            <person name="Shi W."/>
            <person name="Du L."/>
            <person name="Sun Y."/>
            <person name="Zhan W."/>
            <person name="Jiang J."/>
            <person name="Wang Q."/>
            <person name="Zhang B."/>
            <person name="Ji P."/>
            <person name="Sakyi L.B."/>
            <person name="Cui X."/>
            <person name="Yuan T."/>
            <person name="Jiang B."/>
            <person name="Yang W."/>
            <person name="Lam T.T.-Y."/>
            <person name="Chang Q."/>
            <person name="Ding S."/>
            <person name="Wang X."/>
            <person name="Zhu J."/>
            <person name="Ruan X."/>
            <person name="Zhao L."/>
            <person name="Wei J."/>
            <person name="Que T."/>
            <person name="Du C."/>
            <person name="Cheng J."/>
            <person name="Dai P."/>
            <person name="Han X."/>
            <person name="Huang E."/>
            <person name="Gao Y."/>
            <person name="Liu J."/>
            <person name="Shao H."/>
            <person name="Ye R."/>
            <person name="Li L."/>
            <person name="Wei W."/>
            <person name="Wang X."/>
            <person name="Wang C."/>
            <person name="Yang T."/>
            <person name="Huo Q."/>
            <person name="Li W."/>
            <person name="Guo W."/>
            <person name="Chen H."/>
            <person name="Zhou L."/>
            <person name="Ni X."/>
            <person name="Tian J."/>
            <person name="Zhou Y."/>
            <person name="Sheng Y."/>
            <person name="Liu T."/>
            <person name="Pan Y."/>
            <person name="Xia L."/>
            <person name="Li J."/>
            <person name="Zhao F."/>
            <person name="Cao W."/>
        </authorList>
    </citation>
    <scope>NUCLEOTIDE SEQUENCE</scope>
    <source>
        <strain evidence="1">Dsil-2018</strain>
    </source>
</reference>
<gene>
    <name evidence="1" type="ORF">HPB49_019026</name>
</gene>
<protein>
    <submittedName>
        <fullName evidence="1">Uncharacterized protein</fullName>
    </submittedName>
</protein>
<proteinExistence type="predicted"/>
<dbReference type="Proteomes" id="UP000821865">
    <property type="component" value="Chromosome 7"/>
</dbReference>
<dbReference type="EMBL" id="CM023476">
    <property type="protein sequence ID" value="KAH7941966.1"/>
    <property type="molecule type" value="Genomic_DNA"/>
</dbReference>
<comment type="caution">
    <text evidence="1">The sequence shown here is derived from an EMBL/GenBank/DDBJ whole genome shotgun (WGS) entry which is preliminary data.</text>
</comment>